<dbReference type="SUPFAM" id="SSF52540">
    <property type="entry name" value="P-loop containing nucleoside triphosphate hydrolases"/>
    <property type="match status" value="1"/>
</dbReference>
<evidence type="ECO:0000313" key="6">
    <source>
        <dbReference type="EMBL" id="TKI68423.1"/>
    </source>
</evidence>
<dbReference type="CDD" id="cd03255">
    <property type="entry name" value="ABC_MJ0796_LolCDE_FtsE"/>
    <property type="match status" value="1"/>
</dbReference>
<dbReference type="PANTHER" id="PTHR42798">
    <property type="entry name" value="LIPOPROTEIN-RELEASING SYSTEM ATP-BINDING PROTEIN LOLD"/>
    <property type="match status" value="1"/>
</dbReference>
<comment type="caution">
    <text evidence="6">The sequence shown here is derived from an EMBL/GenBank/DDBJ whole genome shotgun (WGS) entry which is preliminary data.</text>
</comment>
<keyword evidence="7" id="KW-1185">Reference proteome</keyword>
<dbReference type="EMBL" id="SZPX01000008">
    <property type="protein sequence ID" value="TKI68423.1"/>
    <property type="molecule type" value="Genomic_DNA"/>
</dbReference>
<dbReference type="AlphaFoldDB" id="A0A4V5TLY0"/>
<reference evidence="6 7" key="1">
    <citation type="submission" date="2019-04" db="EMBL/GenBank/DDBJ databases">
        <title>Sulfurimonas crateris sp. nov. a facultative anaerobic sulfur-oxidizing chemolithautotrophic bacterium isolated from a terrestrial mud vulcano.</title>
        <authorList>
            <person name="Ratnikova N.M."/>
            <person name="Slobodkin A.I."/>
            <person name="Merkel A.Y."/>
            <person name="Novikov A."/>
            <person name="Bonch-Osmolovskaya E.A."/>
            <person name="Slobodkina G.B."/>
        </authorList>
    </citation>
    <scope>NUCLEOTIDE SEQUENCE [LARGE SCALE GENOMIC DNA]</scope>
    <source>
        <strain evidence="6 7">SN118</strain>
    </source>
</reference>
<dbReference type="InterPro" id="IPR003593">
    <property type="entry name" value="AAA+_ATPase"/>
</dbReference>
<evidence type="ECO:0000256" key="3">
    <source>
        <dbReference type="ARBA" id="ARBA00022741"/>
    </source>
</evidence>
<dbReference type="InterPro" id="IPR017911">
    <property type="entry name" value="MacB-like_ATP-bd"/>
</dbReference>
<evidence type="ECO:0000256" key="2">
    <source>
        <dbReference type="ARBA" id="ARBA00022448"/>
    </source>
</evidence>
<dbReference type="Pfam" id="PF00005">
    <property type="entry name" value="ABC_tran"/>
    <property type="match status" value="1"/>
</dbReference>
<keyword evidence="3" id="KW-0547">Nucleotide-binding</keyword>
<evidence type="ECO:0000256" key="4">
    <source>
        <dbReference type="ARBA" id="ARBA00022840"/>
    </source>
</evidence>
<accession>A0A4V5TLY0</accession>
<dbReference type="SMART" id="SM00382">
    <property type="entry name" value="AAA"/>
    <property type="match status" value="1"/>
</dbReference>
<keyword evidence="4 6" id="KW-0067">ATP-binding</keyword>
<dbReference type="OrthoDB" id="9814623at2"/>
<dbReference type="GO" id="GO:0005524">
    <property type="term" value="F:ATP binding"/>
    <property type="evidence" value="ECO:0007669"/>
    <property type="project" value="UniProtKB-KW"/>
</dbReference>
<dbReference type="Proteomes" id="UP000309561">
    <property type="component" value="Unassembled WGS sequence"/>
</dbReference>
<protein>
    <submittedName>
        <fullName evidence="6">ABC transporter ATP-binding protein</fullName>
    </submittedName>
</protein>
<dbReference type="InterPro" id="IPR003439">
    <property type="entry name" value="ABC_transporter-like_ATP-bd"/>
</dbReference>
<evidence type="ECO:0000313" key="7">
    <source>
        <dbReference type="Proteomes" id="UP000309561"/>
    </source>
</evidence>
<gene>
    <name evidence="6" type="ORF">FCU45_10445</name>
</gene>
<evidence type="ECO:0000256" key="1">
    <source>
        <dbReference type="ARBA" id="ARBA00005417"/>
    </source>
</evidence>
<dbReference type="InterPro" id="IPR017871">
    <property type="entry name" value="ABC_transporter-like_CS"/>
</dbReference>
<dbReference type="RefSeq" id="WP_137015032.1">
    <property type="nucleotide sequence ID" value="NZ_SZPX01000008.1"/>
</dbReference>
<dbReference type="PANTHER" id="PTHR42798:SF2">
    <property type="entry name" value="ABC TRANSPORTER ATP-BINDING PROTEIN MG467-RELATED"/>
    <property type="match status" value="1"/>
</dbReference>
<evidence type="ECO:0000259" key="5">
    <source>
        <dbReference type="PROSITE" id="PS50893"/>
    </source>
</evidence>
<keyword evidence="2" id="KW-0813">Transport</keyword>
<comment type="similarity">
    <text evidence="1">Belongs to the ABC transporter superfamily.</text>
</comment>
<dbReference type="InterPro" id="IPR027417">
    <property type="entry name" value="P-loop_NTPase"/>
</dbReference>
<dbReference type="GO" id="GO:0016887">
    <property type="term" value="F:ATP hydrolysis activity"/>
    <property type="evidence" value="ECO:0007669"/>
    <property type="project" value="InterPro"/>
</dbReference>
<feature type="domain" description="ABC transporter" evidence="5">
    <location>
        <begin position="1"/>
        <end position="213"/>
    </location>
</feature>
<dbReference type="PROSITE" id="PS00211">
    <property type="entry name" value="ABC_TRANSPORTER_1"/>
    <property type="match status" value="1"/>
</dbReference>
<dbReference type="PROSITE" id="PS50893">
    <property type="entry name" value="ABC_TRANSPORTER_2"/>
    <property type="match status" value="1"/>
</dbReference>
<dbReference type="Gene3D" id="3.40.50.300">
    <property type="entry name" value="P-loop containing nucleotide triphosphate hydrolases"/>
    <property type="match status" value="1"/>
</dbReference>
<sequence>MNLLSAKNLSHSFDYELFSDISLDLNKGESVAIIGISGSGKSTLLHILSTLLKPDSGEVSLFGEDISGMNKKRLSRIKRDELGLVFQSHYLFKGFSSLENLEIAAILSKQDIDENLLKRLKIDKVIHQKVTELSGGQQQRVSIARVLTKQPRILFVDEPTGNLDKVTANEVMDIFFEYIDRNEAGMVMVTHDEEIAHRCNNIYKLIDKKLVKVS</sequence>
<proteinExistence type="inferred from homology"/>
<name>A0A4V5TLY0_9BACT</name>
<organism evidence="6 7">
    <name type="scientific">Sulfurimonas crateris</name>
    <dbReference type="NCBI Taxonomy" id="2574727"/>
    <lineage>
        <taxon>Bacteria</taxon>
        <taxon>Pseudomonadati</taxon>
        <taxon>Campylobacterota</taxon>
        <taxon>Epsilonproteobacteria</taxon>
        <taxon>Campylobacterales</taxon>
        <taxon>Sulfurimonadaceae</taxon>
        <taxon>Sulfurimonas</taxon>
    </lineage>
</organism>